<name>A0AAD8ATW6_BIOPF</name>
<organism evidence="1 2">
    <name type="scientific">Biomphalaria pfeifferi</name>
    <name type="common">Bloodfluke planorb</name>
    <name type="synonym">Freshwater snail</name>
    <dbReference type="NCBI Taxonomy" id="112525"/>
    <lineage>
        <taxon>Eukaryota</taxon>
        <taxon>Metazoa</taxon>
        <taxon>Spiralia</taxon>
        <taxon>Lophotrochozoa</taxon>
        <taxon>Mollusca</taxon>
        <taxon>Gastropoda</taxon>
        <taxon>Heterobranchia</taxon>
        <taxon>Euthyneura</taxon>
        <taxon>Panpulmonata</taxon>
        <taxon>Hygrophila</taxon>
        <taxon>Lymnaeoidea</taxon>
        <taxon>Planorbidae</taxon>
        <taxon>Biomphalaria</taxon>
    </lineage>
</organism>
<evidence type="ECO:0000313" key="2">
    <source>
        <dbReference type="Proteomes" id="UP001233172"/>
    </source>
</evidence>
<evidence type="ECO:0000313" key="1">
    <source>
        <dbReference type="EMBL" id="KAK0041559.1"/>
    </source>
</evidence>
<accession>A0AAD8ATW6</accession>
<protein>
    <submittedName>
        <fullName evidence="1">Uncharacterized protein</fullName>
    </submittedName>
</protein>
<proteinExistence type="predicted"/>
<sequence length="66" mass="6733">MALKVSAHEVYHPAFCLLGVNTAEGLPLPKDAPAARCVASKPPTAAPGQGHTDTVSLLGAVTWALL</sequence>
<reference evidence="1" key="1">
    <citation type="journal article" date="2023" name="PLoS Negl. Trop. Dis.">
        <title>A genome sequence for Biomphalaria pfeifferi, the major vector snail for the human-infecting parasite Schistosoma mansoni.</title>
        <authorList>
            <person name="Bu L."/>
            <person name="Lu L."/>
            <person name="Laidemitt M.R."/>
            <person name="Zhang S.M."/>
            <person name="Mutuku M."/>
            <person name="Mkoji G."/>
            <person name="Steinauer M."/>
            <person name="Loker E.S."/>
        </authorList>
    </citation>
    <scope>NUCLEOTIDE SEQUENCE</scope>
    <source>
        <strain evidence="1">KasaAsao</strain>
    </source>
</reference>
<gene>
    <name evidence="1" type="ORF">Bpfe_029007</name>
</gene>
<dbReference type="AlphaFoldDB" id="A0AAD8ATW6"/>
<keyword evidence="2" id="KW-1185">Reference proteome</keyword>
<dbReference type="Proteomes" id="UP001233172">
    <property type="component" value="Unassembled WGS sequence"/>
</dbReference>
<dbReference type="EMBL" id="JASAOG010000270">
    <property type="protein sequence ID" value="KAK0041559.1"/>
    <property type="molecule type" value="Genomic_DNA"/>
</dbReference>
<reference evidence="1" key="2">
    <citation type="submission" date="2023-04" db="EMBL/GenBank/DDBJ databases">
        <authorList>
            <person name="Bu L."/>
            <person name="Lu L."/>
            <person name="Laidemitt M.R."/>
            <person name="Zhang S.M."/>
            <person name="Mutuku M."/>
            <person name="Mkoji G."/>
            <person name="Steinauer M."/>
            <person name="Loker E.S."/>
        </authorList>
    </citation>
    <scope>NUCLEOTIDE SEQUENCE</scope>
    <source>
        <strain evidence="1">KasaAsao</strain>
        <tissue evidence="1">Whole Snail</tissue>
    </source>
</reference>
<comment type="caution">
    <text evidence="1">The sequence shown here is derived from an EMBL/GenBank/DDBJ whole genome shotgun (WGS) entry which is preliminary data.</text>
</comment>